<accession>A0A5E6M4Q4</accession>
<dbReference type="Gene3D" id="1.10.10.2830">
    <property type="match status" value="1"/>
</dbReference>
<dbReference type="SUPFAM" id="SSF110849">
    <property type="entry name" value="ParB/Sulfiredoxin"/>
    <property type="match status" value="1"/>
</dbReference>
<dbReference type="GO" id="GO:0045881">
    <property type="term" value="P:positive regulation of sporulation resulting in formation of a cellular spore"/>
    <property type="evidence" value="ECO:0007669"/>
    <property type="project" value="TreeGrafter"/>
</dbReference>
<keyword evidence="6" id="KW-1185">Reference proteome</keyword>
<evidence type="ECO:0000313" key="6">
    <source>
        <dbReference type="Proteomes" id="UP000381693"/>
    </source>
</evidence>
<dbReference type="CDD" id="cd16393">
    <property type="entry name" value="SPO0J_N"/>
    <property type="match status" value="1"/>
</dbReference>
<protein>
    <submittedName>
        <fullName evidence="5">Partial Chromosome-partitioning protein Spo0J</fullName>
    </submittedName>
</protein>
<dbReference type="InterPro" id="IPR041468">
    <property type="entry name" value="HTH_ParB/Spo0J"/>
</dbReference>
<keyword evidence="2" id="KW-0159">Chromosome partition</keyword>
<dbReference type="GO" id="GO:0003677">
    <property type="term" value="F:DNA binding"/>
    <property type="evidence" value="ECO:0007669"/>
    <property type="project" value="UniProtKB-KW"/>
</dbReference>
<name>A0A5E6M4Q4_9BACT</name>
<dbReference type="RefSeq" id="WP_142524178.1">
    <property type="nucleotide sequence ID" value="NZ_CABFUZ020000001.1"/>
</dbReference>
<comment type="caution">
    <text evidence="5">The sequence shown here is derived from an EMBL/GenBank/DDBJ whole genome shotgun (WGS) entry which is preliminary data.</text>
</comment>
<keyword evidence="3" id="KW-0238">DNA-binding</keyword>
<feature type="domain" description="ParB-like N-terminal" evidence="4">
    <location>
        <begin position="33"/>
        <end position="122"/>
    </location>
</feature>
<gene>
    <name evidence="5" type="primary">spo0C</name>
    <name evidence="5" type="ORF">MAMC_00001</name>
</gene>
<dbReference type="FunFam" id="3.90.1530.30:FF:000001">
    <property type="entry name" value="Chromosome partitioning protein ParB"/>
    <property type="match status" value="1"/>
</dbReference>
<dbReference type="InterPro" id="IPR004437">
    <property type="entry name" value="ParB/RepB/Spo0J"/>
</dbReference>
<dbReference type="NCBIfam" id="TIGR00180">
    <property type="entry name" value="parB_part"/>
    <property type="match status" value="1"/>
</dbReference>
<dbReference type="GO" id="GO:0007059">
    <property type="term" value="P:chromosome segregation"/>
    <property type="evidence" value="ECO:0007669"/>
    <property type="project" value="UniProtKB-KW"/>
</dbReference>
<sequence>MAQRGLGRGLDALLARGKIALSEPDREKGERIESLPVERLVSSPYQPRKTFSEEALEELASSIRERGILQPLIVRRVEEKYEIIAGERRWRAAIRTGLSEVPAIVRSASDQEMLELALVENLQRSDLPILEEARGYALLQEKFSLTQEAIAQKVGKNRSTVTNALRLLSLEPEVQELLAGGRLTGGHGKAILGLEDSADRIRAAR</sequence>
<dbReference type="PANTHER" id="PTHR33375:SF1">
    <property type="entry name" value="CHROMOSOME-PARTITIONING PROTEIN PARB-RELATED"/>
    <property type="match status" value="1"/>
</dbReference>
<dbReference type="EMBL" id="CABFUZ020000001">
    <property type="protein sequence ID" value="VVM04302.1"/>
    <property type="molecule type" value="Genomic_DNA"/>
</dbReference>
<dbReference type="PANTHER" id="PTHR33375">
    <property type="entry name" value="CHROMOSOME-PARTITIONING PROTEIN PARB-RELATED"/>
    <property type="match status" value="1"/>
</dbReference>
<dbReference type="FunFam" id="1.10.10.2830:FF:000001">
    <property type="entry name" value="Chromosome partitioning protein ParB"/>
    <property type="match status" value="1"/>
</dbReference>
<dbReference type="OrthoDB" id="9802051at2"/>
<comment type="similarity">
    <text evidence="1">Belongs to the ParB family.</text>
</comment>
<dbReference type="SMART" id="SM00470">
    <property type="entry name" value="ParB"/>
    <property type="match status" value="1"/>
</dbReference>
<feature type="non-terminal residue" evidence="5">
    <location>
        <position position="205"/>
    </location>
</feature>
<evidence type="ECO:0000256" key="1">
    <source>
        <dbReference type="ARBA" id="ARBA00006295"/>
    </source>
</evidence>
<organism evidence="5 6">
    <name type="scientific">Methylacidimicrobium cyclopophantes</name>
    <dbReference type="NCBI Taxonomy" id="1041766"/>
    <lineage>
        <taxon>Bacteria</taxon>
        <taxon>Pseudomonadati</taxon>
        <taxon>Verrucomicrobiota</taxon>
        <taxon>Methylacidimicrobium</taxon>
    </lineage>
</organism>
<evidence type="ECO:0000313" key="5">
    <source>
        <dbReference type="EMBL" id="VVM04302.1"/>
    </source>
</evidence>
<dbReference type="Pfam" id="PF02195">
    <property type="entry name" value="ParB_N"/>
    <property type="match status" value="1"/>
</dbReference>
<dbReference type="Gene3D" id="3.90.1530.30">
    <property type="match status" value="1"/>
</dbReference>
<evidence type="ECO:0000259" key="4">
    <source>
        <dbReference type="SMART" id="SM00470"/>
    </source>
</evidence>
<dbReference type="GO" id="GO:0005694">
    <property type="term" value="C:chromosome"/>
    <property type="evidence" value="ECO:0007669"/>
    <property type="project" value="TreeGrafter"/>
</dbReference>
<dbReference type="Pfam" id="PF17762">
    <property type="entry name" value="HTH_ParB"/>
    <property type="match status" value="1"/>
</dbReference>
<dbReference type="Proteomes" id="UP000381693">
    <property type="component" value="Unassembled WGS sequence"/>
</dbReference>
<dbReference type="AlphaFoldDB" id="A0A5E6M4Q4"/>
<evidence type="ECO:0000256" key="3">
    <source>
        <dbReference type="ARBA" id="ARBA00023125"/>
    </source>
</evidence>
<evidence type="ECO:0000256" key="2">
    <source>
        <dbReference type="ARBA" id="ARBA00022829"/>
    </source>
</evidence>
<proteinExistence type="inferred from homology"/>
<dbReference type="InterPro" id="IPR003115">
    <property type="entry name" value="ParB_N"/>
</dbReference>
<dbReference type="InterPro" id="IPR050336">
    <property type="entry name" value="Chromosome_partition/occlusion"/>
</dbReference>
<dbReference type="InterPro" id="IPR036086">
    <property type="entry name" value="ParB/Sulfiredoxin_sf"/>
</dbReference>
<reference evidence="5" key="1">
    <citation type="submission" date="2019-09" db="EMBL/GenBank/DDBJ databases">
        <authorList>
            <person name="Cremers G."/>
        </authorList>
    </citation>
    <scope>NUCLEOTIDE SEQUENCE [LARGE SCALE GENOMIC DNA]</scope>
    <source>
        <strain evidence="5">3B</strain>
    </source>
</reference>